<proteinExistence type="predicted"/>
<reference evidence="2" key="1">
    <citation type="journal article" date="2024" name="Proc. Natl. Acad. Sci. U.S.A.">
        <title>Extraordinary preservation of gene collinearity over three hundred million years revealed in homosporous lycophytes.</title>
        <authorList>
            <person name="Li C."/>
            <person name="Wickell D."/>
            <person name="Kuo L.Y."/>
            <person name="Chen X."/>
            <person name="Nie B."/>
            <person name="Liao X."/>
            <person name="Peng D."/>
            <person name="Ji J."/>
            <person name="Jenkins J."/>
            <person name="Williams M."/>
            <person name="Shu S."/>
            <person name="Plott C."/>
            <person name="Barry K."/>
            <person name="Rajasekar S."/>
            <person name="Grimwood J."/>
            <person name="Han X."/>
            <person name="Sun S."/>
            <person name="Hou Z."/>
            <person name="He W."/>
            <person name="Dai G."/>
            <person name="Sun C."/>
            <person name="Schmutz J."/>
            <person name="Leebens-Mack J.H."/>
            <person name="Li F.W."/>
            <person name="Wang L."/>
        </authorList>
    </citation>
    <scope>NUCLEOTIDE SEQUENCE [LARGE SCALE GENOMIC DNA]</scope>
    <source>
        <strain evidence="2">cv. PW_Plant_1</strain>
    </source>
</reference>
<protein>
    <submittedName>
        <fullName evidence="1">Uncharacterized protein</fullName>
    </submittedName>
</protein>
<accession>A0ACC2DXY4</accession>
<dbReference type="Proteomes" id="UP001162992">
    <property type="component" value="Chromosome 4"/>
</dbReference>
<organism evidence="1 2">
    <name type="scientific">Diphasiastrum complanatum</name>
    <name type="common">Issler's clubmoss</name>
    <name type="synonym">Lycopodium complanatum</name>
    <dbReference type="NCBI Taxonomy" id="34168"/>
    <lineage>
        <taxon>Eukaryota</taxon>
        <taxon>Viridiplantae</taxon>
        <taxon>Streptophyta</taxon>
        <taxon>Embryophyta</taxon>
        <taxon>Tracheophyta</taxon>
        <taxon>Lycopodiopsida</taxon>
        <taxon>Lycopodiales</taxon>
        <taxon>Lycopodiaceae</taxon>
        <taxon>Lycopodioideae</taxon>
        <taxon>Diphasiastrum</taxon>
    </lineage>
</organism>
<dbReference type="EMBL" id="CM055095">
    <property type="protein sequence ID" value="KAJ7559121.1"/>
    <property type="molecule type" value="Genomic_DNA"/>
</dbReference>
<gene>
    <name evidence="1" type="ORF">O6H91_04G070800</name>
</gene>
<evidence type="ECO:0000313" key="1">
    <source>
        <dbReference type="EMBL" id="KAJ7559121.1"/>
    </source>
</evidence>
<sequence length="507" mass="57096">MGICWTKRIRSTDSYETSKLSAAVAPSSSPLYDFSNRFQLFGLELCPFTARIRIALQHKGITVNPTWLTSQDLKAKTKEWMAPVCPKGKLPVLQHGEKRICGSTDEILEYIETTLCEPPLLLLGSFEKDVKDWVGYVRDTFSPLIEQVLYGKNPYGQQDLETKLHAAFAKLDSGIWEHSKEGPYFMGKDFSLVDVYLIPFLELVHPLAYFRGIEISSLHSYLLGYTKRMVSFPSYVSVKVDIELLQSSAAKLLAEGAPPAVVTVTILQHRSILWHMEKLVELADELAVAKQGMAPVKALVGMKVKKLCKVYGQLVEVMQEHAQMEERVVFPAIEKAANGATEHSNGDHARDLPIMNGIREDIKSVLAIEPGSAIYSEALLALAIRLRTFKAYATNHFQEEEMQLLPLLEIAGLGSKQQANLICRCMTVMEASHTHLLPYLLLGLQAHEIHEYISTLQKCFENDKKSTFLMRMVQSLRDADEDFEHVWKVVEERIPALAISWSTSLEN</sequence>
<evidence type="ECO:0000313" key="2">
    <source>
        <dbReference type="Proteomes" id="UP001162992"/>
    </source>
</evidence>
<keyword evidence="2" id="KW-1185">Reference proteome</keyword>
<name>A0ACC2DXY4_DIPCM</name>
<comment type="caution">
    <text evidence="1">The sequence shown here is derived from an EMBL/GenBank/DDBJ whole genome shotgun (WGS) entry which is preliminary data.</text>
</comment>